<evidence type="ECO:0000256" key="6">
    <source>
        <dbReference type="RuleBase" id="RU003968"/>
    </source>
</evidence>
<feature type="domain" description="Glucose-methanol-choline oxidoreductase N-terminal" evidence="7">
    <location>
        <begin position="147"/>
        <end position="170"/>
    </location>
</feature>
<evidence type="ECO:0000256" key="5">
    <source>
        <dbReference type="PIRSR" id="PIRSR000137-2"/>
    </source>
</evidence>
<dbReference type="Gene3D" id="3.50.50.60">
    <property type="entry name" value="FAD/NAD(P)-binding domain"/>
    <property type="match status" value="1"/>
</dbReference>
<dbReference type="PROSITE" id="PS00623">
    <property type="entry name" value="GMC_OXRED_1"/>
    <property type="match status" value="1"/>
</dbReference>
<name>A0A842HN78_9BURK</name>
<feature type="binding site" evidence="5">
    <location>
        <position position="288"/>
    </location>
    <ligand>
        <name>FAD</name>
        <dbReference type="ChEBI" id="CHEBI:57692"/>
    </ligand>
</feature>
<evidence type="ECO:0000256" key="2">
    <source>
        <dbReference type="ARBA" id="ARBA00010790"/>
    </source>
</evidence>
<dbReference type="InterPro" id="IPR012132">
    <property type="entry name" value="GMC_OxRdtase"/>
</dbReference>
<dbReference type="GO" id="GO:0050660">
    <property type="term" value="F:flavin adenine dinucleotide binding"/>
    <property type="evidence" value="ECO:0007669"/>
    <property type="project" value="InterPro"/>
</dbReference>
<dbReference type="GO" id="GO:0016614">
    <property type="term" value="F:oxidoreductase activity, acting on CH-OH group of donors"/>
    <property type="evidence" value="ECO:0007669"/>
    <property type="project" value="InterPro"/>
</dbReference>
<dbReference type="InterPro" id="IPR007867">
    <property type="entry name" value="GMC_OxRtase_C"/>
</dbReference>
<protein>
    <submittedName>
        <fullName evidence="8">GMC family oxidoreductase N-terminal domain-containing protein</fullName>
    </submittedName>
</protein>
<dbReference type="SUPFAM" id="SSF51905">
    <property type="entry name" value="FAD/NAD(P)-binding domain"/>
    <property type="match status" value="1"/>
</dbReference>
<feature type="binding site" evidence="5">
    <location>
        <position position="149"/>
    </location>
    <ligand>
        <name>FAD</name>
        <dbReference type="ChEBI" id="CHEBI:57692"/>
    </ligand>
</feature>
<evidence type="ECO:0000256" key="1">
    <source>
        <dbReference type="ARBA" id="ARBA00001974"/>
    </source>
</evidence>
<feature type="binding site" evidence="5">
    <location>
        <position position="514"/>
    </location>
    <ligand>
        <name>FAD</name>
        <dbReference type="ChEBI" id="CHEBI:57692"/>
    </ligand>
</feature>
<comment type="similarity">
    <text evidence="2 6">Belongs to the GMC oxidoreductase family.</text>
</comment>
<evidence type="ECO:0000313" key="9">
    <source>
        <dbReference type="Proteomes" id="UP000545386"/>
    </source>
</evidence>
<dbReference type="SUPFAM" id="SSF54373">
    <property type="entry name" value="FAD-linked reductases, C-terminal domain"/>
    <property type="match status" value="1"/>
</dbReference>
<keyword evidence="4 5" id="KW-0274">FAD</keyword>
<dbReference type="AlphaFoldDB" id="A0A842HN78"/>
<dbReference type="EMBL" id="JACJUU010000001">
    <property type="protein sequence ID" value="MBC2768365.1"/>
    <property type="molecule type" value="Genomic_DNA"/>
</dbReference>
<evidence type="ECO:0000313" key="8">
    <source>
        <dbReference type="EMBL" id="MBC2768365.1"/>
    </source>
</evidence>
<keyword evidence="9" id="KW-1185">Reference proteome</keyword>
<dbReference type="Pfam" id="PF05199">
    <property type="entry name" value="GMC_oxred_C"/>
    <property type="match status" value="1"/>
</dbReference>
<reference evidence="8 9" key="1">
    <citation type="submission" date="2020-08" db="EMBL/GenBank/DDBJ databases">
        <title>Paraeoetvoesia sp. YC-7-48 draft genome sequence.</title>
        <authorList>
            <person name="Yao L."/>
        </authorList>
    </citation>
    <scope>NUCLEOTIDE SEQUENCE [LARGE SCALE GENOMIC DNA]</scope>
    <source>
        <strain evidence="9">YC-7-48</strain>
    </source>
</reference>
<sequence length="578" mass="62851">MFDKRNCDGKTDSLMDRLERSLISGKITRRRFMMGAVALGFAGNSLAALADELDAIRANQDKGVRNLRKSYDYIVVGTGSAACALVGRLASRADASILMIEAGAWDVAPSVLDPREWFLNLGTERDWNDIALPSPGTNNRAIPEHMGRVVGGGSSINATIWARPFRQDLDHWAQVAGDDVWRYEAALKVMKRMESWQGPPSAYRGTGGPVWCQPAQDPHPVAPAMLVACKTLGLRVFDDLNGEREEGLEGFALMNQIIKDGRRNSMARAYLYPVLSKPNVTLLTGCHVNRVLLSGDTATGVEISRDSKLSALAADQEVILCAGGINTPKLLMLSGIGDEKHLKDVNVKLAVHSPEVGQNFQDHLLHGGCLWEPQDHLPHRNSGANAAGFIKSNSDLAAPDINIVQIELPYASDVIAKQFDPPKSAWALCSGLVAPKSRGEIRLRSSKPEDRPVVDARFLSHPDDVKAMARGIEVCRDIGNSQAMKAYVKREVAPGKALRGAEMENFVRNGATTYFHQSGTCRMGSDADAVVDSRLRVNGVKRLRIADSSVMPRIASVATMATCVYIGEQMADFLMPQA</sequence>
<dbReference type="PANTHER" id="PTHR11552">
    <property type="entry name" value="GLUCOSE-METHANOL-CHOLINE GMC OXIDOREDUCTASE"/>
    <property type="match status" value="1"/>
</dbReference>
<proteinExistence type="inferred from homology"/>
<evidence type="ECO:0000256" key="3">
    <source>
        <dbReference type="ARBA" id="ARBA00022630"/>
    </source>
</evidence>
<dbReference type="PANTHER" id="PTHR11552:SF147">
    <property type="entry name" value="CHOLINE DEHYDROGENASE, MITOCHONDRIAL"/>
    <property type="match status" value="1"/>
</dbReference>
<evidence type="ECO:0000256" key="4">
    <source>
        <dbReference type="ARBA" id="ARBA00022827"/>
    </source>
</evidence>
<keyword evidence="3 6" id="KW-0285">Flavoprotein</keyword>
<evidence type="ECO:0000259" key="7">
    <source>
        <dbReference type="PROSITE" id="PS00623"/>
    </source>
</evidence>
<dbReference type="InterPro" id="IPR036188">
    <property type="entry name" value="FAD/NAD-bd_sf"/>
</dbReference>
<accession>A0A842HN78</accession>
<organism evidence="8 9">
    <name type="scientific">Pusillimonas minor</name>
    <dbReference type="NCBI Taxonomy" id="2697024"/>
    <lineage>
        <taxon>Bacteria</taxon>
        <taxon>Pseudomonadati</taxon>
        <taxon>Pseudomonadota</taxon>
        <taxon>Betaproteobacteria</taxon>
        <taxon>Burkholderiales</taxon>
        <taxon>Alcaligenaceae</taxon>
        <taxon>Pusillimonas</taxon>
    </lineage>
</organism>
<dbReference type="Gene3D" id="3.30.560.10">
    <property type="entry name" value="Glucose Oxidase, domain 3"/>
    <property type="match status" value="1"/>
</dbReference>
<dbReference type="Pfam" id="PF00732">
    <property type="entry name" value="GMC_oxred_N"/>
    <property type="match status" value="1"/>
</dbReference>
<comment type="cofactor">
    <cofactor evidence="1 5">
        <name>FAD</name>
        <dbReference type="ChEBI" id="CHEBI:57692"/>
    </cofactor>
</comment>
<comment type="caution">
    <text evidence="8">The sequence shown here is derived from an EMBL/GenBank/DDBJ whole genome shotgun (WGS) entry which is preliminary data.</text>
</comment>
<dbReference type="Proteomes" id="UP000545386">
    <property type="component" value="Unassembled WGS sequence"/>
</dbReference>
<dbReference type="PIRSF" id="PIRSF000137">
    <property type="entry name" value="Alcohol_oxidase"/>
    <property type="match status" value="1"/>
</dbReference>
<dbReference type="RefSeq" id="WP_185778219.1">
    <property type="nucleotide sequence ID" value="NZ_JACJUU010000001.1"/>
</dbReference>
<dbReference type="InterPro" id="IPR000172">
    <property type="entry name" value="GMC_OxRdtase_N"/>
</dbReference>
<gene>
    <name evidence="8" type="ORF">GTU67_00360</name>
</gene>